<dbReference type="Gene3D" id="3.90.226.10">
    <property type="entry name" value="2-enoyl-CoA Hydratase, Chain A, domain 1"/>
    <property type="match status" value="1"/>
</dbReference>
<keyword evidence="9" id="KW-0275">Fatty acid biosynthesis</keyword>
<dbReference type="NCBIfam" id="NF041504">
    <property type="entry name" value="AccA_sub"/>
    <property type="match status" value="1"/>
</dbReference>
<feature type="domain" description="CoA carboxyltransferase C-terminal" evidence="11">
    <location>
        <begin position="1"/>
        <end position="232"/>
    </location>
</feature>
<dbReference type="PANTHER" id="PTHR42853:SF3">
    <property type="entry name" value="ACETYL-COENZYME A CARBOXYLASE CARBOXYL TRANSFERASE SUBUNIT ALPHA, CHLOROPLASTIC"/>
    <property type="match status" value="1"/>
</dbReference>
<dbReference type="EC" id="2.1.3.15" evidence="2"/>
<dbReference type="OrthoDB" id="9808023at2"/>
<protein>
    <recommendedName>
        <fullName evidence="2">acetyl-CoA carboxytransferase</fullName>
        <ecNumber evidence="2">2.1.3.15</ecNumber>
    </recommendedName>
</protein>
<evidence type="ECO:0000256" key="4">
    <source>
        <dbReference type="ARBA" id="ARBA00022679"/>
    </source>
</evidence>
<dbReference type="Pfam" id="PF03255">
    <property type="entry name" value="ACCA"/>
    <property type="match status" value="1"/>
</dbReference>
<evidence type="ECO:0000256" key="6">
    <source>
        <dbReference type="ARBA" id="ARBA00022832"/>
    </source>
</evidence>
<dbReference type="InterPro" id="IPR011763">
    <property type="entry name" value="COA_CT_C"/>
</dbReference>
<dbReference type="RefSeq" id="WP_118990120.1">
    <property type="nucleotide sequence ID" value="NZ_CP023434.1"/>
</dbReference>
<dbReference type="PANTHER" id="PTHR42853">
    <property type="entry name" value="ACETYL-COENZYME A CARBOXYLASE CARBOXYL TRANSFERASE SUBUNIT ALPHA"/>
    <property type="match status" value="1"/>
</dbReference>
<proteinExistence type="predicted"/>
<evidence type="ECO:0000256" key="5">
    <source>
        <dbReference type="ARBA" id="ARBA00022741"/>
    </source>
</evidence>
<comment type="catalytic activity">
    <reaction evidence="10">
        <text>N(6)-carboxybiotinyl-L-lysyl-[protein] + acetyl-CoA = N(6)-biotinyl-L-lysyl-[protein] + malonyl-CoA</text>
        <dbReference type="Rhea" id="RHEA:54728"/>
        <dbReference type="Rhea" id="RHEA-COMP:10505"/>
        <dbReference type="Rhea" id="RHEA-COMP:10506"/>
        <dbReference type="ChEBI" id="CHEBI:57288"/>
        <dbReference type="ChEBI" id="CHEBI:57384"/>
        <dbReference type="ChEBI" id="CHEBI:83144"/>
        <dbReference type="ChEBI" id="CHEBI:83145"/>
        <dbReference type="EC" id="2.1.3.15"/>
    </reaction>
</comment>
<dbReference type="Proteomes" id="UP000263232">
    <property type="component" value="Chromosome"/>
</dbReference>
<evidence type="ECO:0000256" key="2">
    <source>
        <dbReference type="ARBA" id="ARBA00011883"/>
    </source>
</evidence>
<dbReference type="InterPro" id="IPR001095">
    <property type="entry name" value="Acetyl_CoA_COase_a_su"/>
</dbReference>
<dbReference type="GO" id="GO:0016743">
    <property type="term" value="F:carboxyl- or carbamoyltransferase activity"/>
    <property type="evidence" value="ECO:0007669"/>
    <property type="project" value="InterPro"/>
</dbReference>
<keyword evidence="3" id="KW-0444">Lipid biosynthesis</keyword>
<evidence type="ECO:0000256" key="8">
    <source>
        <dbReference type="ARBA" id="ARBA00023098"/>
    </source>
</evidence>
<organism evidence="12 13">
    <name type="scientific">Suicoccus acidiformans</name>
    <dbReference type="NCBI Taxonomy" id="2036206"/>
    <lineage>
        <taxon>Bacteria</taxon>
        <taxon>Bacillati</taxon>
        <taxon>Bacillota</taxon>
        <taxon>Bacilli</taxon>
        <taxon>Lactobacillales</taxon>
        <taxon>Aerococcaceae</taxon>
        <taxon>Suicoccus</taxon>
    </lineage>
</organism>
<evidence type="ECO:0000256" key="3">
    <source>
        <dbReference type="ARBA" id="ARBA00022516"/>
    </source>
</evidence>
<sequence>MEAYHTVQKARDVHRVSTLEIIDALTENFIEFHGDRVAGDDKAIIGGIGMMGQQALTIIGVQKGLTTHENIKRNFGSSGPSGYRKAQRLMKQAEKFNRPVLTLINTSGAYAAPESEEGGIGEAIASSLMTMAELTVPTLAIILGEGGSGGAIALALADEVWMLEHAVYSILSPEGFASILWKDSKLAPQAADLMRLTAPELKELGIIERIITETNPNGEPIERSKLLEQLCQAIETKFNELVQEDVATRVQAKQARFRKF</sequence>
<name>A0A347WJE9_9LACT</name>
<keyword evidence="12" id="KW-0436">Ligase</keyword>
<comment type="pathway">
    <text evidence="1">Lipid metabolism; malonyl-CoA biosynthesis; malonyl-CoA from acetyl-CoA: step 1/1.</text>
</comment>
<gene>
    <name evidence="12" type="ORF">CL176_03700</name>
</gene>
<evidence type="ECO:0000256" key="1">
    <source>
        <dbReference type="ARBA" id="ARBA00004956"/>
    </source>
</evidence>
<evidence type="ECO:0000259" key="11">
    <source>
        <dbReference type="PROSITE" id="PS50989"/>
    </source>
</evidence>
<dbReference type="GO" id="GO:2001295">
    <property type="term" value="P:malonyl-CoA biosynthetic process"/>
    <property type="evidence" value="ECO:0007669"/>
    <property type="project" value="UniProtKB-UniPathway"/>
</dbReference>
<dbReference type="PROSITE" id="PS50989">
    <property type="entry name" value="COA_CT_CTER"/>
    <property type="match status" value="1"/>
</dbReference>
<keyword evidence="5" id="KW-0547">Nucleotide-binding</keyword>
<evidence type="ECO:0000256" key="9">
    <source>
        <dbReference type="ARBA" id="ARBA00023160"/>
    </source>
</evidence>
<dbReference type="SUPFAM" id="SSF52096">
    <property type="entry name" value="ClpP/crotonase"/>
    <property type="match status" value="1"/>
</dbReference>
<accession>A0A347WJE9</accession>
<keyword evidence="7" id="KW-0067">ATP-binding</keyword>
<dbReference type="GO" id="GO:0003989">
    <property type="term" value="F:acetyl-CoA carboxylase activity"/>
    <property type="evidence" value="ECO:0007669"/>
    <property type="project" value="InterPro"/>
</dbReference>
<reference evidence="12 13" key="1">
    <citation type="submission" date="2017-09" db="EMBL/GenBank/DDBJ databases">
        <title>Complete genome sequence of Oxytococcus suis strain ZY16052.</title>
        <authorList>
            <person name="Li F."/>
        </authorList>
    </citation>
    <scope>NUCLEOTIDE SEQUENCE [LARGE SCALE GENOMIC DNA]</scope>
    <source>
        <strain evidence="12 13">ZY16052</strain>
    </source>
</reference>
<dbReference type="EMBL" id="CP023434">
    <property type="protein sequence ID" value="AXY25206.1"/>
    <property type="molecule type" value="Genomic_DNA"/>
</dbReference>
<keyword evidence="4 12" id="KW-0808">Transferase</keyword>
<evidence type="ECO:0000313" key="12">
    <source>
        <dbReference type="EMBL" id="AXY25206.1"/>
    </source>
</evidence>
<keyword evidence="13" id="KW-1185">Reference proteome</keyword>
<dbReference type="PRINTS" id="PR01069">
    <property type="entry name" value="ACCCTRFRASEA"/>
</dbReference>
<dbReference type="KEGG" id="abae:CL176_03700"/>
<dbReference type="AlphaFoldDB" id="A0A347WJE9"/>
<keyword evidence="8" id="KW-0443">Lipid metabolism</keyword>
<dbReference type="UniPathway" id="UPA00655">
    <property type="reaction ID" value="UER00711"/>
</dbReference>
<dbReference type="GO" id="GO:0005524">
    <property type="term" value="F:ATP binding"/>
    <property type="evidence" value="ECO:0007669"/>
    <property type="project" value="UniProtKB-KW"/>
</dbReference>
<dbReference type="InterPro" id="IPR029045">
    <property type="entry name" value="ClpP/crotonase-like_dom_sf"/>
</dbReference>
<evidence type="ECO:0000313" key="13">
    <source>
        <dbReference type="Proteomes" id="UP000263232"/>
    </source>
</evidence>
<dbReference type="GO" id="GO:0009317">
    <property type="term" value="C:acetyl-CoA carboxylase complex"/>
    <property type="evidence" value="ECO:0007669"/>
    <property type="project" value="InterPro"/>
</dbReference>
<dbReference type="GO" id="GO:0006633">
    <property type="term" value="P:fatty acid biosynthetic process"/>
    <property type="evidence" value="ECO:0007669"/>
    <property type="project" value="UniProtKB-KW"/>
</dbReference>
<evidence type="ECO:0000256" key="10">
    <source>
        <dbReference type="ARBA" id="ARBA00049152"/>
    </source>
</evidence>
<keyword evidence="6" id="KW-0276">Fatty acid metabolism</keyword>
<evidence type="ECO:0000256" key="7">
    <source>
        <dbReference type="ARBA" id="ARBA00022840"/>
    </source>
</evidence>